<evidence type="ECO:0000256" key="3">
    <source>
        <dbReference type="ARBA" id="ARBA00022989"/>
    </source>
</evidence>
<evidence type="ECO:0000256" key="2">
    <source>
        <dbReference type="ARBA" id="ARBA00022692"/>
    </source>
</evidence>
<dbReference type="InterPro" id="IPR019109">
    <property type="entry name" value="MamF_MmsF"/>
</dbReference>
<evidence type="ECO:0000313" key="6">
    <source>
        <dbReference type="EMBL" id="MFD0966229.1"/>
    </source>
</evidence>
<evidence type="ECO:0000256" key="4">
    <source>
        <dbReference type="ARBA" id="ARBA00023136"/>
    </source>
</evidence>
<evidence type="ECO:0000256" key="5">
    <source>
        <dbReference type="SAM" id="Phobius"/>
    </source>
</evidence>
<keyword evidence="2 5" id="KW-0812">Transmembrane</keyword>
<accession>A0ABW3I9V9</accession>
<dbReference type="EMBL" id="JBHTJN010000009">
    <property type="protein sequence ID" value="MFD0966229.1"/>
    <property type="molecule type" value="Genomic_DNA"/>
</dbReference>
<keyword evidence="4 5" id="KW-0472">Membrane</keyword>
<comment type="caution">
    <text evidence="6">The sequence shown here is derived from an EMBL/GenBank/DDBJ whole genome shotgun (WGS) entry which is preliminary data.</text>
</comment>
<evidence type="ECO:0000313" key="7">
    <source>
        <dbReference type="Proteomes" id="UP001596996"/>
    </source>
</evidence>
<comment type="subcellular location">
    <subcellularLocation>
        <location evidence="1">Membrane</location>
        <topology evidence="1">Multi-pass membrane protein</topology>
    </subcellularLocation>
</comment>
<evidence type="ECO:0000256" key="1">
    <source>
        <dbReference type="ARBA" id="ARBA00004141"/>
    </source>
</evidence>
<keyword evidence="7" id="KW-1185">Reference proteome</keyword>
<name>A0ABW3I9V9_9PAST</name>
<protein>
    <submittedName>
        <fullName evidence="6">DUF4870 family protein</fullName>
    </submittedName>
</protein>
<reference evidence="7" key="1">
    <citation type="journal article" date="2019" name="Int. J. Syst. Evol. Microbiol.">
        <title>The Global Catalogue of Microorganisms (GCM) 10K type strain sequencing project: providing services to taxonomists for standard genome sequencing and annotation.</title>
        <authorList>
            <consortium name="The Broad Institute Genomics Platform"/>
            <consortium name="The Broad Institute Genome Sequencing Center for Infectious Disease"/>
            <person name="Wu L."/>
            <person name="Ma J."/>
        </authorList>
    </citation>
    <scope>NUCLEOTIDE SEQUENCE [LARGE SCALE GENOMIC DNA]</scope>
    <source>
        <strain evidence="7">CCUG 61707</strain>
    </source>
</reference>
<dbReference type="Pfam" id="PF09685">
    <property type="entry name" value="MamF_MmsF"/>
    <property type="match status" value="1"/>
</dbReference>
<feature type="transmembrane region" description="Helical" evidence="5">
    <location>
        <begin position="20"/>
        <end position="47"/>
    </location>
</feature>
<sequence length="122" mass="14081">MNENKPIDLLDTSLLQHKNYMFITYGTFAISLFLPFIAIVGVILAYMKREEVANTIYANHLNYLIRTFWGSIIGGIIGFILSIILVGYVVLFIVSIWYIFRIIYGFIKLTNYQSVSPTSWLK</sequence>
<dbReference type="Proteomes" id="UP001596996">
    <property type="component" value="Unassembled WGS sequence"/>
</dbReference>
<keyword evidence="3 5" id="KW-1133">Transmembrane helix</keyword>
<organism evidence="6 7">
    <name type="scientific">Seminibacterium arietis</name>
    <dbReference type="NCBI Taxonomy" id="1173502"/>
    <lineage>
        <taxon>Bacteria</taxon>
        <taxon>Pseudomonadati</taxon>
        <taxon>Pseudomonadota</taxon>
        <taxon>Gammaproteobacteria</taxon>
        <taxon>Pasteurellales</taxon>
        <taxon>Pasteurellaceae</taxon>
        <taxon>Seminibacterium</taxon>
    </lineage>
</organism>
<dbReference type="RefSeq" id="WP_380820115.1">
    <property type="nucleotide sequence ID" value="NZ_JBHTJN010000009.1"/>
</dbReference>
<feature type="transmembrane region" description="Helical" evidence="5">
    <location>
        <begin position="67"/>
        <end position="100"/>
    </location>
</feature>
<proteinExistence type="predicted"/>
<gene>
    <name evidence="6" type="ORF">ACFQ02_05090</name>
</gene>